<evidence type="ECO:0000313" key="3">
    <source>
        <dbReference type="Proteomes" id="UP000001940"/>
    </source>
</evidence>
<dbReference type="PANTHER" id="PTHR11145">
    <property type="entry name" value="BTB/POZ DOMAIN-CONTAINING ADAPTER FOR CUL3-MEDIATED RHOA DEGRADATION PROTEIN FAMILY MEMBER"/>
    <property type="match status" value="1"/>
</dbReference>
<dbReference type="AGR" id="WB:WBGene00015112"/>
<dbReference type="GeneID" id="181899"/>
<dbReference type="InterPro" id="IPR045068">
    <property type="entry name" value="BACURD1-3"/>
</dbReference>
<dbReference type="SMR" id="H2KY83"/>
<dbReference type="HOGENOM" id="CLU_086154_0_0_1"/>
<dbReference type="SMART" id="SM00225">
    <property type="entry name" value="BTB"/>
    <property type="match status" value="1"/>
</dbReference>
<feature type="domain" description="BTB" evidence="1">
    <location>
        <begin position="4"/>
        <end position="72"/>
    </location>
</feature>
<name>H2KY83_CAEEL</name>
<dbReference type="PROSITE" id="PS50097">
    <property type="entry name" value="BTB"/>
    <property type="match status" value="1"/>
</dbReference>
<dbReference type="KEGG" id="cel:CELE_B0281.5"/>
<dbReference type="ExpressionAtlas" id="H2KY83">
    <property type="expression patterns" value="baseline and differential"/>
</dbReference>
<dbReference type="EMBL" id="BX284602">
    <property type="protein sequence ID" value="CCD61639.1"/>
    <property type="molecule type" value="Genomic_DNA"/>
</dbReference>
<organism evidence="2 3">
    <name type="scientific">Caenorhabditis elegans</name>
    <dbReference type="NCBI Taxonomy" id="6239"/>
    <lineage>
        <taxon>Eukaryota</taxon>
        <taxon>Metazoa</taxon>
        <taxon>Ecdysozoa</taxon>
        <taxon>Nematoda</taxon>
        <taxon>Chromadorea</taxon>
        <taxon>Rhabditida</taxon>
        <taxon>Rhabditina</taxon>
        <taxon>Rhabditomorpha</taxon>
        <taxon>Rhabditoidea</taxon>
        <taxon>Rhabditidae</taxon>
        <taxon>Peloderinae</taxon>
        <taxon>Caenorhabditis</taxon>
    </lineage>
</organism>
<dbReference type="InterPro" id="IPR011333">
    <property type="entry name" value="SKP1/BTB/POZ_sf"/>
</dbReference>
<protein>
    <submittedName>
        <fullName evidence="2">BTB domain-containing protein</fullName>
    </submittedName>
</protein>
<dbReference type="Bgee" id="WBGene00015112">
    <property type="expression patterns" value="Expressed in embryo and 3 other cell types or tissues"/>
</dbReference>
<dbReference type="AlphaFoldDB" id="H2KY83"/>
<dbReference type="SUPFAM" id="SSF54695">
    <property type="entry name" value="POZ domain"/>
    <property type="match status" value="1"/>
</dbReference>
<evidence type="ECO:0000259" key="1">
    <source>
        <dbReference type="PROSITE" id="PS50097"/>
    </source>
</evidence>
<dbReference type="PeptideAtlas" id="H2KY83"/>
<dbReference type="InterPro" id="IPR000210">
    <property type="entry name" value="BTB/POZ_dom"/>
</dbReference>
<dbReference type="Gene3D" id="3.30.710.10">
    <property type="entry name" value="Potassium Channel Kv1.1, Chain A"/>
    <property type="match status" value="1"/>
</dbReference>
<evidence type="ECO:0000313" key="4">
    <source>
        <dbReference type="WormBase" id="B0281.5b"/>
    </source>
</evidence>
<gene>
    <name evidence="2 4" type="ORF">B0281.5</name>
    <name evidence="2" type="ORF">CELE_B0281.5</name>
</gene>
<sequence>MSGNTVKLNVGGTVFETLKSTLTKHDGFFKALIETDVPAEKDDSNCFFIDRSPKHFETVLNYMRSGDVVLPDSKKDMLELKKEAEYYLLSNLAKLCQPPTDNFKTCTPEELMRVVANTDKKVIMINYLTYNGRTESQYPEDGPFPNEKPYWTFLVYNSTRSGRRPFRHTVDLEDCMGHM</sequence>
<keyword evidence="3" id="KW-1185">Reference proteome</keyword>
<dbReference type="RefSeq" id="NP_001122573.1">
    <property type="nucleotide sequence ID" value="NM_001129101.4"/>
</dbReference>
<evidence type="ECO:0000313" key="2">
    <source>
        <dbReference type="EMBL" id="CCD61639.1"/>
    </source>
</evidence>
<dbReference type="GO" id="GO:0051260">
    <property type="term" value="P:protein homooligomerization"/>
    <property type="evidence" value="ECO:0007669"/>
    <property type="project" value="InterPro"/>
</dbReference>
<accession>H2KY83</accession>
<dbReference type="InterPro" id="IPR003131">
    <property type="entry name" value="T1-type_BTB"/>
</dbReference>
<reference evidence="2 3" key="1">
    <citation type="journal article" date="1998" name="Science">
        <title>Genome sequence of the nematode C. elegans: a platform for investigating biology.</title>
        <authorList>
            <consortium name="The C. elegans sequencing consortium"/>
            <person name="Sulson J.E."/>
            <person name="Waterston R."/>
        </authorList>
    </citation>
    <scope>NUCLEOTIDE SEQUENCE [LARGE SCALE GENOMIC DNA]</scope>
    <source>
        <strain evidence="2 3">Bristol N2</strain>
    </source>
</reference>
<proteinExistence type="predicted"/>
<dbReference type="OrthoDB" id="2414723at2759"/>
<dbReference type="Proteomes" id="UP000001940">
    <property type="component" value="Chromosome II"/>
</dbReference>
<dbReference type="PANTHER" id="PTHR11145:SF19">
    <property type="entry name" value="BTB DOMAIN-CONTAINING PROTEIN-RELATED"/>
    <property type="match status" value="1"/>
</dbReference>
<dbReference type="CDD" id="cd18316">
    <property type="entry name" value="BTB_POZ_KCTD-like"/>
    <property type="match status" value="1"/>
</dbReference>
<dbReference type="CTD" id="181899"/>
<dbReference type="Pfam" id="PF02214">
    <property type="entry name" value="BTB_2"/>
    <property type="match status" value="1"/>
</dbReference>
<dbReference type="WormBase" id="B0281.5b">
    <property type="protein sequence ID" value="CE41547"/>
    <property type="gene ID" value="WBGene00015112"/>
</dbReference>